<dbReference type="Proteomes" id="UP000034607">
    <property type="component" value="Unassembled WGS sequence"/>
</dbReference>
<accession>A0A0G1RGF6</accession>
<comment type="caution">
    <text evidence="1">The sequence shown here is derived from an EMBL/GenBank/DDBJ whole genome shotgun (WGS) entry which is preliminary data.</text>
</comment>
<dbReference type="EMBL" id="LCNM01000011">
    <property type="protein sequence ID" value="KKU56211.1"/>
    <property type="molecule type" value="Genomic_DNA"/>
</dbReference>
<name>A0A0G1RGF6_9BACT</name>
<evidence type="ECO:0000313" key="2">
    <source>
        <dbReference type="Proteomes" id="UP000034607"/>
    </source>
</evidence>
<protein>
    <submittedName>
        <fullName evidence="1">Uncharacterized protein</fullName>
    </submittedName>
</protein>
<gene>
    <name evidence="1" type="ORF">UX78_C0011G0018</name>
</gene>
<organism evidence="1 2">
    <name type="scientific">Candidatus Amesbacteria bacterium GW2011_GWA2_47_11</name>
    <dbReference type="NCBI Taxonomy" id="1618357"/>
    <lineage>
        <taxon>Bacteria</taxon>
        <taxon>Candidatus Amesiibacteriota</taxon>
    </lineage>
</organism>
<evidence type="ECO:0000313" key="1">
    <source>
        <dbReference type="EMBL" id="KKU56211.1"/>
    </source>
</evidence>
<dbReference type="AlphaFoldDB" id="A0A0G1RGF6"/>
<proteinExistence type="predicted"/>
<reference evidence="1 2" key="1">
    <citation type="journal article" date="2015" name="Nature">
        <title>rRNA introns, odd ribosomes, and small enigmatic genomes across a large radiation of phyla.</title>
        <authorList>
            <person name="Brown C.T."/>
            <person name="Hug L.A."/>
            <person name="Thomas B.C."/>
            <person name="Sharon I."/>
            <person name="Castelle C.J."/>
            <person name="Singh A."/>
            <person name="Wilkins M.J."/>
            <person name="Williams K.H."/>
            <person name="Banfield J.F."/>
        </authorList>
    </citation>
    <scope>NUCLEOTIDE SEQUENCE [LARGE SCALE GENOMIC DNA]</scope>
</reference>
<sequence length="78" mass="8962">MHSKYFRPRVSSYPPGYPVNETYKDFLNAKRAEALWRLNQELDFVRLISNMLETLGWGLLTTAGESPQSSGPKETIRT</sequence>